<comment type="caution">
    <text evidence="4">The sequence shown here is derived from an EMBL/GenBank/DDBJ whole genome shotgun (WGS) entry which is preliminary data.</text>
</comment>
<dbReference type="PANTHER" id="PTHR46018:SF4">
    <property type="entry name" value="METALLO-HYDROLASE YHFI-RELATED"/>
    <property type="match status" value="1"/>
</dbReference>
<dbReference type="Gene3D" id="3.60.15.10">
    <property type="entry name" value="Ribonuclease Z/Hydroxyacylglutathione hydrolase-like"/>
    <property type="match status" value="1"/>
</dbReference>
<dbReference type="SMART" id="SM00849">
    <property type="entry name" value="Lactamase_B"/>
    <property type="match status" value="1"/>
</dbReference>
<evidence type="ECO:0000313" key="3">
    <source>
        <dbReference type="EMBL" id="OAR03248.1"/>
    </source>
</evidence>
<dbReference type="GO" id="GO:0042781">
    <property type="term" value="F:3'-tRNA processing endoribonuclease activity"/>
    <property type="evidence" value="ECO:0007669"/>
    <property type="project" value="TreeGrafter"/>
</dbReference>
<name>A0A132NCN7_HYDSH</name>
<dbReference type="Proteomes" id="UP000244180">
    <property type="component" value="Unassembled WGS sequence"/>
</dbReference>
<sequence>MLVTVLGFWGAYPEAEGATAGYLLEIGRTSVLLDVGSGVLGKLMKYRMPKELDAVIVTHFHHDHVADLGVLQYAMLLDRKAGGKKELPIYAPPSPEAMVRAVEGIEGTTLIPIREGDRLEIGGGRFSFLRTVHPVETLAVRVEADGKAIVYTSDTRFFPELVAFCRGADLLIAESSVYAGEDGTPAGHMNAEEAGRLAAEAEARRLVLTHLPHYGMHHALVEAAAAVFSGPVHLAHTGARYGV</sequence>
<evidence type="ECO:0000313" key="6">
    <source>
        <dbReference type="Proteomes" id="UP000244180"/>
    </source>
</evidence>
<dbReference type="Pfam" id="PF12706">
    <property type="entry name" value="Lactamase_B_2"/>
    <property type="match status" value="1"/>
</dbReference>
<dbReference type="RefSeq" id="WP_066203868.1">
    <property type="nucleotide sequence ID" value="NZ_CBCSAS010000064.1"/>
</dbReference>
<reference evidence="3 5" key="1">
    <citation type="submission" date="2015-09" db="EMBL/GenBank/DDBJ databases">
        <title>Draft genome sequence of Hydrogenibacillus schlegelii DSM 2000.</title>
        <authorList>
            <person name="Hemp J."/>
        </authorList>
    </citation>
    <scope>NUCLEOTIDE SEQUENCE [LARGE SCALE GENOMIC DNA]</scope>
    <source>
        <strain evidence="3 5">MA 48</strain>
    </source>
</reference>
<dbReference type="InterPro" id="IPR001279">
    <property type="entry name" value="Metallo-B-lactamas"/>
</dbReference>
<evidence type="ECO:0000256" key="1">
    <source>
        <dbReference type="ARBA" id="ARBA00022833"/>
    </source>
</evidence>
<feature type="domain" description="Metallo-beta-lactamase" evidence="2">
    <location>
        <begin position="18"/>
        <end position="210"/>
    </location>
</feature>
<dbReference type="PANTHER" id="PTHR46018">
    <property type="entry name" value="ZINC PHOSPHODIESTERASE ELAC PROTEIN 1"/>
    <property type="match status" value="1"/>
</dbReference>
<dbReference type="AlphaFoldDB" id="A0A132NCN7"/>
<reference evidence="4 6" key="2">
    <citation type="submission" date="2017-08" db="EMBL/GenBank/DDBJ databases">
        <title>Burning lignite coal seam in the remote Altai Mountains harbors a hydrogen-driven thermophilic microbial community.</title>
        <authorList>
            <person name="Kadnikov V.V."/>
            <person name="Mardanov A.V."/>
            <person name="Ivasenko D."/>
            <person name="Beletsky A.V."/>
            <person name="Karnachuk O.V."/>
            <person name="Ravin N.V."/>
        </authorList>
    </citation>
    <scope>NUCLEOTIDE SEQUENCE [LARGE SCALE GENOMIC DNA]</scope>
    <source>
        <strain evidence="4">AL33</strain>
    </source>
</reference>
<evidence type="ECO:0000313" key="5">
    <source>
        <dbReference type="Proteomes" id="UP000243024"/>
    </source>
</evidence>
<evidence type="ECO:0000313" key="4">
    <source>
        <dbReference type="EMBL" id="PTQ53758.1"/>
    </source>
</evidence>
<dbReference type="STRING" id="1484.SA87_05040"/>
<dbReference type="CDD" id="cd07716">
    <property type="entry name" value="RNaseZ_short-form-like_MBL-fold"/>
    <property type="match status" value="1"/>
</dbReference>
<dbReference type="Proteomes" id="UP000243024">
    <property type="component" value="Unassembled WGS sequence"/>
</dbReference>
<protein>
    <submittedName>
        <fullName evidence="4">Metal-dependent hydrolase</fullName>
    </submittedName>
</protein>
<dbReference type="InterPro" id="IPR036866">
    <property type="entry name" value="RibonucZ/Hydroxyglut_hydro"/>
</dbReference>
<evidence type="ECO:0000259" key="2">
    <source>
        <dbReference type="SMART" id="SM00849"/>
    </source>
</evidence>
<dbReference type="EMBL" id="PEBV01000011">
    <property type="protein sequence ID" value="PTQ53758.1"/>
    <property type="molecule type" value="Genomic_DNA"/>
</dbReference>
<keyword evidence="1" id="KW-0862">Zinc</keyword>
<proteinExistence type="predicted"/>
<accession>A0A132NCN7</accession>
<keyword evidence="5" id="KW-1185">Reference proteome</keyword>
<gene>
    <name evidence="4" type="ORF">HSCHL_1526</name>
    <name evidence="3" type="ORF">SA87_05040</name>
</gene>
<dbReference type="EMBL" id="JXBB01000066">
    <property type="protein sequence ID" value="OAR03248.1"/>
    <property type="molecule type" value="Genomic_DNA"/>
</dbReference>
<dbReference type="SUPFAM" id="SSF56281">
    <property type="entry name" value="Metallo-hydrolase/oxidoreductase"/>
    <property type="match status" value="1"/>
</dbReference>
<keyword evidence="4" id="KW-0378">Hydrolase</keyword>
<organism evidence="4 6">
    <name type="scientific">Hydrogenibacillus schlegelii</name>
    <name type="common">Bacillus schlegelii</name>
    <dbReference type="NCBI Taxonomy" id="1484"/>
    <lineage>
        <taxon>Bacteria</taxon>
        <taxon>Bacillati</taxon>
        <taxon>Bacillota</taxon>
        <taxon>Bacilli</taxon>
        <taxon>Bacillales</taxon>
        <taxon>Bacillales Family X. Incertae Sedis</taxon>
        <taxon>Hydrogenibacillus</taxon>
    </lineage>
</organism>